<dbReference type="RefSeq" id="WP_168215737.1">
    <property type="nucleotide sequence ID" value="NZ_CP042914.1"/>
</dbReference>
<dbReference type="EMBL" id="CP042914">
    <property type="protein sequence ID" value="QEG43233.1"/>
    <property type="molecule type" value="Genomic_DNA"/>
</dbReference>
<feature type="transmembrane region" description="Helical" evidence="1">
    <location>
        <begin position="20"/>
        <end position="47"/>
    </location>
</feature>
<evidence type="ECO:0000313" key="3">
    <source>
        <dbReference type="Proteomes" id="UP000325286"/>
    </source>
</evidence>
<protein>
    <submittedName>
        <fullName evidence="2">Uncharacterized protein</fullName>
    </submittedName>
</protein>
<keyword evidence="1" id="KW-0472">Membrane</keyword>
<dbReference type="Proteomes" id="UP000325286">
    <property type="component" value="Chromosome"/>
</dbReference>
<evidence type="ECO:0000256" key="1">
    <source>
        <dbReference type="SAM" id="Phobius"/>
    </source>
</evidence>
<keyword evidence="1" id="KW-0812">Transmembrane</keyword>
<organism evidence="2 3">
    <name type="scientific">Roseimaritima ulvae</name>
    <dbReference type="NCBI Taxonomy" id="980254"/>
    <lineage>
        <taxon>Bacteria</taxon>
        <taxon>Pseudomonadati</taxon>
        <taxon>Planctomycetota</taxon>
        <taxon>Planctomycetia</taxon>
        <taxon>Pirellulales</taxon>
        <taxon>Pirellulaceae</taxon>
        <taxon>Roseimaritima</taxon>
    </lineage>
</organism>
<name>A0A5B9R915_9BACT</name>
<gene>
    <name evidence="2" type="ORF">UC8_52790</name>
</gene>
<accession>A0A5B9R915</accession>
<dbReference type="KEGG" id="rul:UC8_52790"/>
<keyword evidence="3" id="KW-1185">Reference proteome</keyword>
<keyword evidence="1" id="KW-1133">Transmembrane helix</keyword>
<reference evidence="2 3" key="1">
    <citation type="submission" date="2019-08" db="EMBL/GenBank/DDBJ databases">
        <title>Deep-cultivation of Planctomycetes and their phenomic and genomic characterization uncovers novel biology.</title>
        <authorList>
            <person name="Wiegand S."/>
            <person name="Jogler M."/>
            <person name="Boedeker C."/>
            <person name="Pinto D."/>
            <person name="Vollmers J."/>
            <person name="Rivas-Marin E."/>
            <person name="Kohn T."/>
            <person name="Peeters S.H."/>
            <person name="Heuer A."/>
            <person name="Rast P."/>
            <person name="Oberbeckmann S."/>
            <person name="Bunk B."/>
            <person name="Jeske O."/>
            <person name="Meyerdierks A."/>
            <person name="Storesund J.E."/>
            <person name="Kallscheuer N."/>
            <person name="Luecker S."/>
            <person name="Lage O.M."/>
            <person name="Pohl T."/>
            <person name="Merkel B.J."/>
            <person name="Hornburger P."/>
            <person name="Mueller R.-W."/>
            <person name="Bruemmer F."/>
            <person name="Labrenz M."/>
            <person name="Spormann A.M."/>
            <person name="Op den Camp H."/>
            <person name="Overmann J."/>
            <person name="Amann R."/>
            <person name="Jetten M.S.M."/>
            <person name="Mascher T."/>
            <person name="Medema M.H."/>
            <person name="Devos D.P."/>
            <person name="Kaster A.-K."/>
            <person name="Ovreas L."/>
            <person name="Rohde M."/>
            <person name="Galperin M.Y."/>
            <person name="Jogler C."/>
        </authorList>
    </citation>
    <scope>NUCLEOTIDE SEQUENCE [LARGE SCALE GENOMIC DNA]</scope>
    <source>
        <strain evidence="2 3">UC8</strain>
    </source>
</reference>
<sequence>MSEQNYRTIGSLCGLALGLAMMWALGIGGMIPGALFGAGGAVLGGITGERLAARRPR</sequence>
<dbReference type="AlphaFoldDB" id="A0A5B9R915"/>
<evidence type="ECO:0000313" key="2">
    <source>
        <dbReference type="EMBL" id="QEG43233.1"/>
    </source>
</evidence>
<proteinExistence type="predicted"/>